<name>A0ABQ7TS91_SOLTU</name>
<feature type="domain" description="RNase H type-1" evidence="1">
    <location>
        <begin position="59"/>
        <end position="178"/>
    </location>
</feature>
<dbReference type="InterPro" id="IPR002156">
    <property type="entry name" value="RNaseH_domain"/>
</dbReference>
<dbReference type="InterPro" id="IPR052929">
    <property type="entry name" value="RNase_H-like_EbsB-rel"/>
</dbReference>
<dbReference type="InterPro" id="IPR044730">
    <property type="entry name" value="RNase_H-like_dom_plant"/>
</dbReference>
<dbReference type="InterPro" id="IPR012337">
    <property type="entry name" value="RNaseH-like_sf"/>
</dbReference>
<dbReference type="SUPFAM" id="SSF53098">
    <property type="entry name" value="Ribonuclease H-like"/>
    <property type="match status" value="1"/>
</dbReference>
<dbReference type="Gene3D" id="3.30.420.10">
    <property type="entry name" value="Ribonuclease H-like superfamily/Ribonuclease H"/>
    <property type="match status" value="1"/>
</dbReference>
<keyword evidence="3" id="KW-1185">Reference proteome</keyword>
<dbReference type="PANTHER" id="PTHR47074">
    <property type="entry name" value="BNAC02G40300D PROTEIN"/>
    <property type="match status" value="1"/>
</dbReference>
<dbReference type="Proteomes" id="UP000826656">
    <property type="component" value="Unassembled WGS sequence"/>
</dbReference>
<proteinExistence type="predicted"/>
<evidence type="ECO:0000259" key="1">
    <source>
        <dbReference type="Pfam" id="PF13456"/>
    </source>
</evidence>
<dbReference type="InterPro" id="IPR036397">
    <property type="entry name" value="RNaseH_sf"/>
</dbReference>
<dbReference type="EMBL" id="JAIVGD010000028">
    <property type="protein sequence ID" value="KAH0737421.1"/>
    <property type="molecule type" value="Genomic_DNA"/>
</dbReference>
<dbReference type="PANTHER" id="PTHR47074:SF48">
    <property type="entry name" value="POLYNUCLEOTIDYL TRANSFERASE, RIBONUCLEASE H-LIKE SUPERFAMILY PROTEIN"/>
    <property type="match status" value="1"/>
</dbReference>
<dbReference type="CDD" id="cd06222">
    <property type="entry name" value="RNase_H_like"/>
    <property type="match status" value="1"/>
</dbReference>
<evidence type="ECO:0000313" key="2">
    <source>
        <dbReference type="EMBL" id="KAH0737421.1"/>
    </source>
</evidence>
<reference evidence="2 3" key="1">
    <citation type="journal article" date="2021" name="bioRxiv">
        <title>Chromosome-scale and haplotype-resolved genome assembly of a tetraploid potato cultivar.</title>
        <authorList>
            <person name="Sun H."/>
            <person name="Jiao W.-B."/>
            <person name="Krause K."/>
            <person name="Campoy J.A."/>
            <person name="Goel M."/>
            <person name="Folz-Donahue K."/>
            <person name="Kukat C."/>
            <person name="Huettel B."/>
            <person name="Schneeberger K."/>
        </authorList>
    </citation>
    <scope>NUCLEOTIDE SEQUENCE [LARGE SCALE GENOMIC DNA]</scope>
    <source>
        <strain evidence="2">SolTubOtavaFocal</strain>
        <tissue evidence="2">Leaves</tissue>
    </source>
</reference>
<evidence type="ECO:0000313" key="3">
    <source>
        <dbReference type="Proteomes" id="UP000826656"/>
    </source>
</evidence>
<organism evidence="2 3">
    <name type="scientific">Solanum tuberosum</name>
    <name type="common">Potato</name>
    <dbReference type="NCBI Taxonomy" id="4113"/>
    <lineage>
        <taxon>Eukaryota</taxon>
        <taxon>Viridiplantae</taxon>
        <taxon>Streptophyta</taxon>
        <taxon>Embryophyta</taxon>
        <taxon>Tracheophyta</taxon>
        <taxon>Spermatophyta</taxon>
        <taxon>Magnoliopsida</taxon>
        <taxon>eudicotyledons</taxon>
        <taxon>Gunneridae</taxon>
        <taxon>Pentapetalae</taxon>
        <taxon>asterids</taxon>
        <taxon>lamiids</taxon>
        <taxon>Solanales</taxon>
        <taxon>Solanaceae</taxon>
        <taxon>Solanoideae</taxon>
        <taxon>Solaneae</taxon>
        <taxon>Solanum</taxon>
    </lineage>
</organism>
<comment type="caution">
    <text evidence="2">The sequence shown here is derived from an EMBL/GenBank/DDBJ whole genome shotgun (WGS) entry which is preliminary data.</text>
</comment>
<accession>A0ABQ7TS91</accession>
<dbReference type="Pfam" id="PF13456">
    <property type="entry name" value="RVT_3"/>
    <property type="match status" value="1"/>
</dbReference>
<gene>
    <name evidence="2" type="ORF">KY290_036126</name>
</gene>
<sequence>MHTWKIQELNSLFEAEHVNAILFIPISIAGSNDRLIWHHTKTGNYEVKSAYYIAKDLIDAGLQNDDGRVSIGIAALDSLGNLLHAHGSPIQFVGKVMIAEAIVIRKALEFAINKGWKRVKILSDAKNVVDMIQKRVTTSWEIEVLCEDIWKISSMFNHVEFIYISRSVNKIADKLARYSISLLKEISWKKFFPSWIIQDAKDMFKLCIPSMQ</sequence>
<protein>
    <recommendedName>
        <fullName evidence="1">RNase H type-1 domain-containing protein</fullName>
    </recommendedName>
</protein>